<gene>
    <name evidence="6" type="ORF">NPIL_143791</name>
</gene>
<keyword evidence="2" id="KW-0964">Secreted</keyword>
<feature type="signal peptide" evidence="4">
    <location>
        <begin position="1"/>
        <end position="20"/>
    </location>
</feature>
<accession>A0A8X6T3F6</accession>
<sequence>MKSYLCVILMVLVFSAYANAFGKWKGGCKTDDDCNENQCCLKQYGSSFGQCMKRPQEGDMCIPMNKFNKMFQQSSCPCPEGLECSAGDKTKTSGMNYALPPRCRVIPETTEEPSSTS</sequence>
<reference evidence="6" key="1">
    <citation type="submission" date="2020-08" db="EMBL/GenBank/DDBJ databases">
        <title>Multicomponent nature underlies the extraordinary mechanical properties of spider dragline silk.</title>
        <authorList>
            <person name="Kono N."/>
            <person name="Nakamura H."/>
            <person name="Mori M."/>
            <person name="Yoshida Y."/>
            <person name="Ohtoshi R."/>
            <person name="Malay A.D."/>
            <person name="Moran D.A.P."/>
            <person name="Tomita M."/>
            <person name="Numata K."/>
            <person name="Arakawa K."/>
        </authorList>
    </citation>
    <scope>NUCLEOTIDE SEQUENCE</scope>
</reference>
<dbReference type="EMBL" id="BMAW01000852">
    <property type="protein sequence ID" value="GFS71046.1"/>
    <property type="molecule type" value="Genomic_DNA"/>
</dbReference>
<evidence type="ECO:0000313" key="6">
    <source>
        <dbReference type="EMBL" id="GFS71046.1"/>
    </source>
</evidence>
<keyword evidence="7" id="KW-1185">Reference proteome</keyword>
<protein>
    <submittedName>
        <fullName evidence="6">Prokineticin domain-containing protein</fullName>
    </submittedName>
</protein>
<organism evidence="6 7">
    <name type="scientific">Nephila pilipes</name>
    <name type="common">Giant wood spider</name>
    <name type="synonym">Nephila maculata</name>
    <dbReference type="NCBI Taxonomy" id="299642"/>
    <lineage>
        <taxon>Eukaryota</taxon>
        <taxon>Metazoa</taxon>
        <taxon>Ecdysozoa</taxon>
        <taxon>Arthropoda</taxon>
        <taxon>Chelicerata</taxon>
        <taxon>Arachnida</taxon>
        <taxon>Araneae</taxon>
        <taxon>Araneomorphae</taxon>
        <taxon>Entelegynae</taxon>
        <taxon>Araneoidea</taxon>
        <taxon>Nephilidae</taxon>
        <taxon>Nephila</taxon>
    </lineage>
</organism>
<dbReference type="InterPro" id="IPR023569">
    <property type="entry name" value="Prokineticin_domain"/>
</dbReference>
<dbReference type="Gene3D" id="2.10.80.10">
    <property type="entry name" value="Lipase, subunit A"/>
    <property type="match status" value="1"/>
</dbReference>
<dbReference type="PANTHER" id="PTHR10041:SF5">
    <property type="entry name" value="LEUCINE-RICH COLIPASE-LIKE PROTEIN 1"/>
    <property type="match status" value="1"/>
</dbReference>
<feature type="domain" description="Prokineticin" evidence="5">
    <location>
        <begin position="1"/>
        <end position="90"/>
    </location>
</feature>
<dbReference type="GO" id="GO:0005576">
    <property type="term" value="C:extracellular region"/>
    <property type="evidence" value="ECO:0007669"/>
    <property type="project" value="UniProtKB-SubCell"/>
</dbReference>
<dbReference type="GO" id="GO:0007586">
    <property type="term" value="P:digestion"/>
    <property type="evidence" value="ECO:0007669"/>
    <property type="project" value="InterPro"/>
</dbReference>
<evidence type="ECO:0000256" key="4">
    <source>
        <dbReference type="SAM" id="SignalP"/>
    </source>
</evidence>
<feature type="chain" id="PRO_5036454001" evidence="4">
    <location>
        <begin position="21"/>
        <end position="117"/>
    </location>
</feature>
<dbReference type="GO" id="GO:0016042">
    <property type="term" value="P:lipid catabolic process"/>
    <property type="evidence" value="ECO:0007669"/>
    <property type="project" value="InterPro"/>
</dbReference>
<dbReference type="GO" id="GO:0008047">
    <property type="term" value="F:enzyme activator activity"/>
    <property type="evidence" value="ECO:0007669"/>
    <property type="project" value="InterPro"/>
</dbReference>
<proteinExistence type="predicted"/>
<dbReference type="PANTHER" id="PTHR10041">
    <property type="entry name" value="COLIPASE"/>
    <property type="match status" value="1"/>
</dbReference>
<evidence type="ECO:0000256" key="2">
    <source>
        <dbReference type="ARBA" id="ARBA00022525"/>
    </source>
</evidence>
<keyword evidence="4" id="KW-0732">Signal</keyword>
<dbReference type="InterPro" id="IPR001981">
    <property type="entry name" value="Colipase"/>
</dbReference>
<dbReference type="AlphaFoldDB" id="A0A8X6T3F6"/>
<comment type="caution">
    <text evidence="6">The sequence shown here is derived from an EMBL/GenBank/DDBJ whole genome shotgun (WGS) entry which is preliminary data.</text>
</comment>
<evidence type="ECO:0000313" key="7">
    <source>
        <dbReference type="Proteomes" id="UP000887013"/>
    </source>
</evidence>
<keyword evidence="3" id="KW-1015">Disulfide bond</keyword>
<evidence type="ECO:0000259" key="5">
    <source>
        <dbReference type="Pfam" id="PF06607"/>
    </source>
</evidence>
<comment type="subcellular location">
    <subcellularLocation>
        <location evidence="1">Secreted</location>
    </subcellularLocation>
</comment>
<dbReference type="Proteomes" id="UP000887013">
    <property type="component" value="Unassembled WGS sequence"/>
</dbReference>
<name>A0A8X6T3F6_NEPPI</name>
<dbReference type="OrthoDB" id="6409430at2759"/>
<evidence type="ECO:0000256" key="3">
    <source>
        <dbReference type="ARBA" id="ARBA00023157"/>
    </source>
</evidence>
<evidence type="ECO:0000256" key="1">
    <source>
        <dbReference type="ARBA" id="ARBA00004613"/>
    </source>
</evidence>
<dbReference type="Pfam" id="PF06607">
    <property type="entry name" value="Prokineticin"/>
    <property type="match status" value="1"/>
</dbReference>